<dbReference type="RefSeq" id="WP_103931973.1">
    <property type="nucleotide sequence ID" value="NZ_FNVA01000001.1"/>
</dbReference>
<dbReference type="InterPro" id="IPR000683">
    <property type="entry name" value="Gfo/Idh/MocA-like_OxRdtase_N"/>
</dbReference>
<dbReference type="EMBL" id="FNVA01000001">
    <property type="protein sequence ID" value="SEF77817.1"/>
    <property type="molecule type" value="Genomic_DNA"/>
</dbReference>
<evidence type="ECO:0000313" key="6">
    <source>
        <dbReference type="Proteomes" id="UP000236728"/>
    </source>
</evidence>
<evidence type="ECO:0000256" key="2">
    <source>
        <dbReference type="ARBA" id="ARBA00023002"/>
    </source>
</evidence>
<keyword evidence="2" id="KW-0560">Oxidoreductase</keyword>
<feature type="domain" description="Gfo/Idh/MocA-like oxidoreductase C-terminal" evidence="4">
    <location>
        <begin position="136"/>
        <end position="349"/>
    </location>
</feature>
<accession>A0A1H5UUC7</accession>
<dbReference type="PANTHER" id="PTHR43708:SF5">
    <property type="entry name" value="CONSERVED EXPRESSED OXIDOREDUCTASE (EUROFUNG)-RELATED"/>
    <property type="match status" value="1"/>
</dbReference>
<dbReference type="GO" id="GO:0000166">
    <property type="term" value="F:nucleotide binding"/>
    <property type="evidence" value="ECO:0007669"/>
    <property type="project" value="InterPro"/>
</dbReference>
<dbReference type="Proteomes" id="UP000236728">
    <property type="component" value="Unassembled WGS sequence"/>
</dbReference>
<dbReference type="Gene3D" id="3.30.360.10">
    <property type="entry name" value="Dihydrodipicolinate Reductase, domain 2"/>
    <property type="match status" value="1"/>
</dbReference>
<evidence type="ECO:0000313" key="5">
    <source>
        <dbReference type="EMBL" id="SEF77817.1"/>
    </source>
</evidence>
<organism evidence="5 6">
    <name type="scientific">Bryocella elongata</name>
    <dbReference type="NCBI Taxonomy" id="863522"/>
    <lineage>
        <taxon>Bacteria</taxon>
        <taxon>Pseudomonadati</taxon>
        <taxon>Acidobacteriota</taxon>
        <taxon>Terriglobia</taxon>
        <taxon>Terriglobales</taxon>
        <taxon>Acidobacteriaceae</taxon>
        <taxon>Bryocella</taxon>
    </lineage>
</organism>
<evidence type="ECO:0000259" key="4">
    <source>
        <dbReference type="Pfam" id="PF02894"/>
    </source>
</evidence>
<sequence>MSATERIVRVALIGYGFAGKVYHAPLIRSVPGLALAVVGSSRSEAVHADIPDTLVCTAEDAATHPSVDLVVIATPNESHFALAATALRADKDVVVDKPFTITLAEARSLAEIARQHGRILSVFHNRRWESEVLAAKAMLESGALGEVSHYECHMDRYRPVVRERWRESAGPGAGLWFDLGPHLIDQALHLFGLPQSVNAGIATLRSAGQTDDWAHVQLNYTRNGKDHLRVVLHCTLLAAGGGPRSMLHGTRASWMKYGADVQEQQLKEGMLPDDPRFGVDPDAGILVDGATGTRTTIPVPRGEQRRYYIQIRDAILKGQVPPISVGNAIAVMAILEASFESAARGQVLPLPLTAAELAEWHEGEHRDRSS</sequence>
<proteinExistence type="inferred from homology"/>
<dbReference type="OrthoDB" id="9815825at2"/>
<keyword evidence="6" id="KW-1185">Reference proteome</keyword>
<dbReference type="InterPro" id="IPR051317">
    <property type="entry name" value="Gfo/Idh/MocA_oxidoreduct"/>
</dbReference>
<evidence type="ECO:0000256" key="1">
    <source>
        <dbReference type="ARBA" id="ARBA00010928"/>
    </source>
</evidence>
<name>A0A1H5UUC7_9BACT</name>
<dbReference type="AlphaFoldDB" id="A0A1H5UUC7"/>
<evidence type="ECO:0000259" key="3">
    <source>
        <dbReference type="Pfam" id="PF01408"/>
    </source>
</evidence>
<protein>
    <submittedName>
        <fullName evidence="5">Predicted dehydrogenase</fullName>
    </submittedName>
</protein>
<gene>
    <name evidence="5" type="ORF">SAMN05421819_1164</name>
</gene>
<reference evidence="5 6" key="1">
    <citation type="submission" date="2016-10" db="EMBL/GenBank/DDBJ databases">
        <authorList>
            <person name="de Groot N.N."/>
        </authorList>
    </citation>
    <scope>NUCLEOTIDE SEQUENCE [LARGE SCALE GENOMIC DNA]</scope>
    <source>
        <strain evidence="5 6">DSM 22489</strain>
    </source>
</reference>
<dbReference type="NCBIfam" id="NF008607">
    <property type="entry name" value="PRK11579.1"/>
    <property type="match status" value="1"/>
</dbReference>
<dbReference type="SUPFAM" id="SSF55347">
    <property type="entry name" value="Glyceraldehyde-3-phosphate dehydrogenase-like, C-terminal domain"/>
    <property type="match status" value="1"/>
</dbReference>
<dbReference type="Pfam" id="PF02894">
    <property type="entry name" value="GFO_IDH_MocA_C"/>
    <property type="match status" value="1"/>
</dbReference>
<dbReference type="InterPro" id="IPR004104">
    <property type="entry name" value="Gfo/Idh/MocA-like_OxRdtase_C"/>
</dbReference>
<dbReference type="GO" id="GO:0016491">
    <property type="term" value="F:oxidoreductase activity"/>
    <property type="evidence" value="ECO:0007669"/>
    <property type="project" value="UniProtKB-KW"/>
</dbReference>
<dbReference type="Pfam" id="PF01408">
    <property type="entry name" value="GFO_IDH_MocA"/>
    <property type="match status" value="1"/>
</dbReference>
<comment type="similarity">
    <text evidence="1">Belongs to the Gfo/Idh/MocA family.</text>
</comment>
<dbReference type="InterPro" id="IPR036291">
    <property type="entry name" value="NAD(P)-bd_dom_sf"/>
</dbReference>
<dbReference type="Gene3D" id="3.40.50.720">
    <property type="entry name" value="NAD(P)-binding Rossmann-like Domain"/>
    <property type="match status" value="1"/>
</dbReference>
<dbReference type="PANTHER" id="PTHR43708">
    <property type="entry name" value="CONSERVED EXPRESSED OXIDOREDUCTASE (EUROFUNG)"/>
    <property type="match status" value="1"/>
</dbReference>
<feature type="domain" description="Gfo/Idh/MocA-like oxidoreductase N-terminal" evidence="3">
    <location>
        <begin position="8"/>
        <end position="124"/>
    </location>
</feature>
<dbReference type="SUPFAM" id="SSF51735">
    <property type="entry name" value="NAD(P)-binding Rossmann-fold domains"/>
    <property type="match status" value="1"/>
</dbReference>